<accession>A0A2N3KSH7</accession>
<comment type="caution">
    <text evidence="2">The sequence shown here is derived from an EMBL/GenBank/DDBJ whole genome shotgun (WGS) entry which is preliminary data.</text>
</comment>
<name>A0A2N3KSH7_9PROT</name>
<evidence type="ECO:0000313" key="2">
    <source>
        <dbReference type="EMBL" id="PKR53518.1"/>
    </source>
</evidence>
<evidence type="ECO:0000259" key="1">
    <source>
        <dbReference type="Pfam" id="PF04717"/>
    </source>
</evidence>
<dbReference type="AlphaFoldDB" id="A0A2N3KSH7"/>
<evidence type="ECO:0000313" key="3">
    <source>
        <dbReference type="Proteomes" id="UP000233597"/>
    </source>
</evidence>
<proteinExistence type="predicted"/>
<feature type="domain" description="Gp5/Type VI secretion system Vgr protein OB-fold" evidence="1">
    <location>
        <begin position="34"/>
        <end position="101"/>
    </location>
</feature>
<dbReference type="OrthoDB" id="4931325at2"/>
<sequence>MKNRISPSPGKSNMRDLAFRVGELERRLANVANTGVVSAVDHDAQRCKVKVGGADFGGWLQWTAIAAGQVRMWRAPVVGEQCMVFAPNGEPTDAKVLPATYCAAFPSPSDNPHLHLTKYPDGSTVQYDFGAGQYDFQIKGGFTVKADGKITLDAGEDIEMIAGGKITAEAGDLIALVAAQLVKAFAATTGLTITPENAELSGEFNLGGPEGAPIARVGDVVTVGSGSSAGNWPITSGSEKVRAE</sequence>
<dbReference type="InterPro" id="IPR013046">
    <property type="entry name" value="GpV/Gp45"/>
</dbReference>
<dbReference type="Proteomes" id="UP000233597">
    <property type="component" value="Unassembled WGS sequence"/>
</dbReference>
<dbReference type="Pfam" id="PF04717">
    <property type="entry name" value="Phage_base_V"/>
    <property type="match status" value="1"/>
</dbReference>
<gene>
    <name evidence="2" type="ORF">COO20_13340</name>
</gene>
<dbReference type="EMBL" id="NWTK01000008">
    <property type="protein sequence ID" value="PKR53518.1"/>
    <property type="molecule type" value="Genomic_DNA"/>
</dbReference>
<protein>
    <recommendedName>
        <fullName evidence="1">Gp5/Type VI secretion system Vgr protein OB-fold domain-containing protein</fullName>
    </recommendedName>
</protein>
<dbReference type="Gene3D" id="6.20.150.10">
    <property type="match status" value="1"/>
</dbReference>
<dbReference type="Gene3D" id="2.40.50.230">
    <property type="entry name" value="Gp5 N-terminal domain"/>
    <property type="match status" value="1"/>
</dbReference>
<organism evidence="2 3">
    <name type="scientific">Thalassospira marina</name>
    <dbReference type="NCBI Taxonomy" id="2048283"/>
    <lineage>
        <taxon>Bacteria</taxon>
        <taxon>Pseudomonadati</taxon>
        <taxon>Pseudomonadota</taxon>
        <taxon>Alphaproteobacteria</taxon>
        <taxon>Rhodospirillales</taxon>
        <taxon>Thalassospiraceae</taxon>
        <taxon>Thalassospira</taxon>
    </lineage>
</organism>
<dbReference type="InterPro" id="IPR006531">
    <property type="entry name" value="Gp5/Vgr_OB"/>
</dbReference>
<reference evidence="2 3" key="1">
    <citation type="submission" date="2017-09" db="EMBL/GenBank/DDBJ databases">
        <title>Biodiversity and function of Thalassospira species in the particle-attached aromatic-hydrocarbon-degrading consortia from the surface seawater of the South China Sea.</title>
        <authorList>
            <person name="Dong C."/>
            <person name="Liu R."/>
            <person name="Shao Z."/>
        </authorList>
    </citation>
    <scope>NUCLEOTIDE SEQUENCE [LARGE SCALE GENOMIC DNA]</scope>
    <source>
        <strain evidence="2 3">CSC1P2</strain>
    </source>
</reference>
<dbReference type="InterPro" id="IPR037026">
    <property type="entry name" value="Vgr_OB-fold_dom_sf"/>
</dbReference>
<dbReference type="NCBIfam" id="TIGR01644">
    <property type="entry name" value="phage_P2_V"/>
    <property type="match status" value="1"/>
</dbReference>